<dbReference type="Proteomes" id="UP000183975">
    <property type="component" value="Unassembled WGS sequence"/>
</dbReference>
<accession>A0A1M7ACH5</accession>
<dbReference type="InterPro" id="IPR053139">
    <property type="entry name" value="Surface_bspA-like"/>
</dbReference>
<gene>
    <name evidence="1" type="ORF">SAMN02745138_03377</name>
</gene>
<sequence>MKIRTDFVTNSSSSSFTLNLMIELKNGKKLKYEALGYEEPFGPGEYAEVSAMLSPKELAECPDIAALVDMLKDSIECYGEPILTDDDKFIQKVKKIPSMQEIAKISVTGTEVYDPENEYAQVYTYDCMKQAYTCEIDGEQWGAINGASGGNLYVPDRKLAKESNEMNEADELQEKEEFVVEYDVLVRYNGEGGQVTIPDGVQEIGSDAFDDCLENLTGITFPEGFTTIQEQAFVSTALTSVTIPGSVKEIPPAAFMACVDLTEVILLEGVEEIAYDAFADCESLRDVTLPASVTKIYDCAHGYSFFGCPQFIIHAPAGSYAEQFAKEKGYPFEAL</sequence>
<reference evidence="1 2" key="1">
    <citation type="submission" date="2016-11" db="EMBL/GenBank/DDBJ databases">
        <authorList>
            <person name="Jaros S."/>
            <person name="Januszkiewicz K."/>
            <person name="Wedrychowicz H."/>
        </authorList>
    </citation>
    <scope>NUCLEOTIDE SEQUENCE [LARGE SCALE GENOMIC DNA]</scope>
    <source>
        <strain evidence="1 2">DSM 14214</strain>
    </source>
</reference>
<dbReference type="PANTHER" id="PTHR45661:SF3">
    <property type="entry name" value="IG-LIKE DOMAIN-CONTAINING PROTEIN"/>
    <property type="match status" value="1"/>
</dbReference>
<dbReference type="AlphaFoldDB" id="A0A1M7ACH5"/>
<evidence type="ECO:0000313" key="1">
    <source>
        <dbReference type="EMBL" id="SHL40356.1"/>
    </source>
</evidence>
<dbReference type="InterPro" id="IPR026906">
    <property type="entry name" value="LRR_5"/>
</dbReference>
<dbReference type="PANTHER" id="PTHR45661">
    <property type="entry name" value="SURFACE ANTIGEN"/>
    <property type="match status" value="1"/>
</dbReference>
<dbReference type="OrthoDB" id="1814867at2"/>
<protein>
    <submittedName>
        <fullName evidence="1">Leucine rich repeat-containing protein</fullName>
    </submittedName>
</protein>
<proteinExistence type="predicted"/>
<dbReference type="Gene3D" id="3.80.10.10">
    <property type="entry name" value="Ribonuclease Inhibitor"/>
    <property type="match status" value="1"/>
</dbReference>
<name>A0A1M7ACH5_9FIRM</name>
<keyword evidence="2" id="KW-1185">Reference proteome</keyword>
<dbReference type="Pfam" id="PF13306">
    <property type="entry name" value="LRR_5"/>
    <property type="match status" value="1"/>
</dbReference>
<evidence type="ECO:0000313" key="2">
    <source>
        <dbReference type="Proteomes" id="UP000183975"/>
    </source>
</evidence>
<dbReference type="EMBL" id="FRAH01000105">
    <property type="protein sequence ID" value="SHL40356.1"/>
    <property type="molecule type" value="Genomic_DNA"/>
</dbReference>
<dbReference type="InterPro" id="IPR032675">
    <property type="entry name" value="LRR_dom_sf"/>
</dbReference>
<dbReference type="RefSeq" id="WP_072853708.1">
    <property type="nucleotide sequence ID" value="NZ_FRAH01000105.1"/>
</dbReference>
<organism evidence="1 2">
    <name type="scientific">Anaerotignum lactatifermentans DSM 14214</name>
    <dbReference type="NCBI Taxonomy" id="1121323"/>
    <lineage>
        <taxon>Bacteria</taxon>
        <taxon>Bacillati</taxon>
        <taxon>Bacillota</taxon>
        <taxon>Clostridia</taxon>
        <taxon>Lachnospirales</taxon>
        <taxon>Anaerotignaceae</taxon>
        <taxon>Anaerotignum</taxon>
    </lineage>
</organism>